<dbReference type="OrthoDB" id="2020640at2759"/>
<gene>
    <name evidence="2" type="ORF">FNV43_RR22443</name>
</gene>
<proteinExistence type="predicted"/>
<keyword evidence="3" id="KW-1185">Reference proteome</keyword>
<dbReference type="Pfam" id="PF24626">
    <property type="entry name" value="SH3_Tf2-1"/>
    <property type="match status" value="1"/>
</dbReference>
<dbReference type="AlphaFoldDB" id="A0A8K0GR41"/>
<protein>
    <recommendedName>
        <fullName evidence="1">Tf2-1-like SH3-like domain-containing protein</fullName>
    </recommendedName>
</protein>
<reference evidence="2" key="1">
    <citation type="submission" date="2020-03" db="EMBL/GenBank/DDBJ databases">
        <title>A high-quality chromosome-level genome assembly of a woody plant with both climbing and erect habits, Rhamnella rubrinervis.</title>
        <authorList>
            <person name="Lu Z."/>
            <person name="Yang Y."/>
            <person name="Zhu X."/>
            <person name="Sun Y."/>
        </authorList>
    </citation>
    <scope>NUCLEOTIDE SEQUENCE</scope>
    <source>
        <strain evidence="2">BYM</strain>
        <tissue evidence="2">Leaf</tissue>
    </source>
</reference>
<evidence type="ECO:0000259" key="1">
    <source>
        <dbReference type="Pfam" id="PF24626"/>
    </source>
</evidence>
<dbReference type="InterPro" id="IPR056924">
    <property type="entry name" value="SH3_Tf2-1"/>
</dbReference>
<sequence>MPSPIVILSSPAFNAMYFWILVNRICVSEFDGKGKIGMIEHVLLMSGAEEEEERRYERPFSIIKKVGRISCKVELPSTRKLIPVFHISCLKPYHRNKEDPSRGKSKRTPMGITTTYDKEVESITAERMVREMDNHSSHEYLVK</sequence>
<comment type="caution">
    <text evidence="2">The sequence shown here is derived from an EMBL/GenBank/DDBJ whole genome shotgun (WGS) entry which is preliminary data.</text>
</comment>
<feature type="domain" description="Tf2-1-like SH3-like" evidence="1">
    <location>
        <begin position="54"/>
        <end position="94"/>
    </location>
</feature>
<dbReference type="Proteomes" id="UP000796880">
    <property type="component" value="Unassembled WGS sequence"/>
</dbReference>
<evidence type="ECO:0000313" key="3">
    <source>
        <dbReference type="Proteomes" id="UP000796880"/>
    </source>
</evidence>
<name>A0A8K0GR41_9ROSA</name>
<dbReference type="EMBL" id="VOIH02000010">
    <property type="protein sequence ID" value="KAF3435354.1"/>
    <property type="molecule type" value="Genomic_DNA"/>
</dbReference>
<accession>A0A8K0GR41</accession>
<organism evidence="2 3">
    <name type="scientific">Rhamnella rubrinervis</name>
    <dbReference type="NCBI Taxonomy" id="2594499"/>
    <lineage>
        <taxon>Eukaryota</taxon>
        <taxon>Viridiplantae</taxon>
        <taxon>Streptophyta</taxon>
        <taxon>Embryophyta</taxon>
        <taxon>Tracheophyta</taxon>
        <taxon>Spermatophyta</taxon>
        <taxon>Magnoliopsida</taxon>
        <taxon>eudicotyledons</taxon>
        <taxon>Gunneridae</taxon>
        <taxon>Pentapetalae</taxon>
        <taxon>rosids</taxon>
        <taxon>fabids</taxon>
        <taxon>Rosales</taxon>
        <taxon>Rhamnaceae</taxon>
        <taxon>rhamnoid group</taxon>
        <taxon>Rhamneae</taxon>
        <taxon>Rhamnella</taxon>
    </lineage>
</organism>
<evidence type="ECO:0000313" key="2">
    <source>
        <dbReference type="EMBL" id="KAF3435354.1"/>
    </source>
</evidence>